<accession>A0A9W4TF25</accession>
<feature type="non-terminal residue" evidence="1">
    <location>
        <position position="1"/>
    </location>
</feature>
<reference evidence="1" key="1">
    <citation type="submission" date="2022-08" db="EMBL/GenBank/DDBJ databases">
        <authorList>
            <person name="Kallberg Y."/>
            <person name="Tangrot J."/>
            <person name="Rosling A."/>
        </authorList>
    </citation>
    <scope>NUCLEOTIDE SEQUENCE</scope>
    <source>
        <strain evidence="1">Wild A</strain>
    </source>
</reference>
<organism evidence="1 2">
    <name type="scientific">Funneliformis geosporum</name>
    <dbReference type="NCBI Taxonomy" id="1117311"/>
    <lineage>
        <taxon>Eukaryota</taxon>
        <taxon>Fungi</taxon>
        <taxon>Fungi incertae sedis</taxon>
        <taxon>Mucoromycota</taxon>
        <taxon>Glomeromycotina</taxon>
        <taxon>Glomeromycetes</taxon>
        <taxon>Glomerales</taxon>
        <taxon>Glomeraceae</taxon>
        <taxon>Funneliformis</taxon>
    </lineage>
</organism>
<comment type="caution">
    <text evidence="1">The sequence shown here is derived from an EMBL/GenBank/DDBJ whole genome shotgun (WGS) entry which is preliminary data.</text>
</comment>
<proteinExistence type="predicted"/>
<dbReference type="AlphaFoldDB" id="A0A9W4TF25"/>
<dbReference type="OrthoDB" id="2406482at2759"/>
<feature type="non-terminal residue" evidence="1">
    <location>
        <position position="87"/>
    </location>
</feature>
<sequence>PTIIKKASLPSNPIHALEQLRIWAQLEEAEESFTKMFLVSELLWLVWAFGISTPYKRKQKLIPLVIFNLKNKTCFVEEALGKSTIFM</sequence>
<dbReference type="EMBL" id="CAMKVN010026223">
    <property type="protein sequence ID" value="CAI2201020.1"/>
    <property type="molecule type" value="Genomic_DNA"/>
</dbReference>
<protein>
    <submittedName>
        <fullName evidence="1">18122_t:CDS:1</fullName>
    </submittedName>
</protein>
<keyword evidence="2" id="KW-1185">Reference proteome</keyword>
<evidence type="ECO:0000313" key="2">
    <source>
        <dbReference type="Proteomes" id="UP001153678"/>
    </source>
</evidence>
<name>A0A9W4TF25_9GLOM</name>
<dbReference type="Proteomes" id="UP001153678">
    <property type="component" value="Unassembled WGS sequence"/>
</dbReference>
<gene>
    <name evidence="1" type="ORF">FWILDA_LOCUS19858</name>
</gene>
<evidence type="ECO:0000313" key="1">
    <source>
        <dbReference type="EMBL" id="CAI2201020.1"/>
    </source>
</evidence>